<dbReference type="InterPro" id="IPR045039">
    <property type="entry name" value="NSI-like"/>
</dbReference>
<comment type="caution">
    <text evidence="4">The sequence shown here is derived from an EMBL/GenBank/DDBJ whole genome shotgun (WGS) entry which is preliminary data.</text>
</comment>
<evidence type="ECO:0000259" key="3">
    <source>
        <dbReference type="PROSITE" id="PS51186"/>
    </source>
</evidence>
<dbReference type="PANTHER" id="PTHR43626">
    <property type="entry name" value="ACYL-COA N-ACYLTRANSFERASE"/>
    <property type="match status" value="1"/>
</dbReference>
<dbReference type="InterPro" id="IPR016181">
    <property type="entry name" value="Acyl_CoA_acyltransferase"/>
</dbReference>
<dbReference type="PROSITE" id="PS51186">
    <property type="entry name" value="GNAT"/>
    <property type="match status" value="1"/>
</dbReference>
<dbReference type="GO" id="GO:0005737">
    <property type="term" value="C:cytoplasm"/>
    <property type="evidence" value="ECO:0007669"/>
    <property type="project" value="TreeGrafter"/>
</dbReference>
<dbReference type="Gene3D" id="3.40.630.30">
    <property type="match status" value="1"/>
</dbReference>
<keyword evidence="2" id="KW-0012">Acyltransferase</keyword>
<protein>
    <submittedName>
        <fullName evidence="4">N-acetyltransferase</fullName>
    </submittedName>
</protein>
<reference evidence="4 5" key="1">
    <citation type="journal article" date="2020" name="Microb. Ecol.">
        <title>Ecogenomics of the Marine Benthic Filamentous Cyanobacterium Adonisia.</title>
        <authorList>
            <person name="Walter J.M."/>
            <person name="Coutinho F.H."/>
            <person name="Leomil L."/>
            <person name="Hargreaves P.I."/>
            <person name="Campeao M.E."/>
            <person name="Vieira V.V."/>
            <person name="Silva B.S."/>
            <person name="Fistarol G.O."/>
            <person name="Salomon P.S."/>
            <person name="Sawabe T."/>
            <person name="Mino S."/>
            <person name="Hosokawa M."/>
            <person name="Miyashita H."/>
            <person name="Maruyama F."/>
            <person name="van Verk M.C."/>
            <person name="Dutilh B.E."/>
            <person name="Thompson C.C."/>
            <person name="Thompson F.L."/>
        </authorList>
    </citation>
    <scope>NUCLEOTIDE SEQUENCE [LARGE SCALE GENOMIC DNA]</scope>
    <source>
        <strain evidence="4 5">CCMR0081</strain>
    </source>
</reference>
<dbReference type="CDD" id="cd04301">
    <property type="entry name" value="NAT_SF"/>
    <property type="match status" value="1"/>
</dbReference>
<dbReference type="PANTHER" id="PTHR43626:SF4">
    <property type="entry name" value="GCN5-RELATED N-ACETYLTRANSFERASE 2, CHLOROPLASTIC"/>
    <property type="match status" value="1"/>
</dbReference>
<sequence>MDFRSVQFCYTETLATKDLEQLRNLFNHSAFWAAGRRFEDLAKAISYSCPVVVAWHDDRLIGFARATSDGVYRATIWDVVIHDDYQGAGLGRKLVETVLSHPHMSSVERVYLMTTNQKQFYERVGFIKNETTTMVLVNQPIDGSLLRQAEAAVQRS</sequence>
<dbReference type="SUPFAM" id="SSF55729">
    <property type="entry name" value="Acyl-CoA N-acyltransferases (Nat)"/>
    <property type="match status" value="1"/>
</dbReference>
<dbReference type="Proteomes" id="UP000481033">
    <property type="component" value="Unassembled WGS sequence"/>
</dbReference>
<dbReference type="RefSeq" id="WP_163702719.1">
    <property type="nucleotide sequence ID" value="NZ_QXHD01000004.1"/>
</dbReference>
<accession>A0A6M0RUL7</accession>
<dbReference type="Pfam" id="PF13508">
    <property type="entry name" value="Acetyltransf_7"/>
    <property type="match status" value="1"/>
</dbReference>
<dbReference type="AlphaFoldDB" id="A0A6M0RUL7"/>
<gene>
    <name evidence="4" type="ORF">DXZ20_30835</name>
</gene>
<name>A0A6M0RUL7_9CYAN</name>
<evidence type="ECO:0000256" key="1">
    <source>
        <dbReference type="ARBA" id="ARBA00022679"/>
    </source>
</evidence>
<keyword evidence="5" id="KW-1185">Reference proteome</keyword>
<evidence type="ECO:0000313" key="5">
    <source>
        <dbReference type="Proteomes" id="UP000481033"/>
    </source>
</evidence>
<feature type="domain" description="N-acetyltransferase" evidence="3">
    <location>
        <begin position="1"/>
        <end position="142"/>
    </location>
</feature>
<organism evidence="4 5">
    <name type="scientific">Adonisia turfae CCMR0081</name>
    <dbReference type="NCBI Taxonomy" id="2292702"/>
    <lineage>
        <taxon>Bacteria</taxon>
        <taxon>Bacillati</taxon>
        <taxon>Cyanobacteriota</taxon>
        <taxon>Adonisia</taxon>
        <taxon>Adonisia turfae</taxon>
    </lineage>
</organism>
<keyword evidence="1 4" id="KW-0808">Transferase</keyword>
<proteinExistence type="predicted"/>
<dbReference type="GO" id="GO:0008080">
    <property type="term" value="F:N-acetyltransferase activity"/>
    <property type="evidence" value="ECO:0007669"/>
    <property type="project" value="InterPro"/>
</dbReference>
<dbReference type="InterPro" id="IPR000182">
    <property type="entry name" value="GNAT_dom"/>
</dbReference>
<dbReference type="EMBL" id="QXHD01000004">
    <property type="protein sequence ID" value="NEZ59965.1"/>
    <property type="molecule type" value="Genomic_DNA"/>
</dbReference>
<evidence type="ECO:0000256" key="2">
    <source>
        <dbReference type="ARBA" id="ARBA00023315"/>
    </source>
</evidence>
<evidence type="ECO:0000313" key="4">
    <source>
        <dbReference type="EMBL" id="NEZ59965.1"/>
    </source>
</evidence>